<evidence type="ECO:0000313" key="7">
    <source>
        <dbReference type="EMBL" id="OQU82211.1"/>
    </source>
</evidence>
<dbReference type="PANTHER" id="PTHR35549:SF1">
    <property type="entry name" value="OS04G0584500 PROTEIN"/>
    <property type="match status" value="1"/>
</dbReference>
<dbReference type="SMART" id="SM00504">
    <property type="entry name" value="Ubox"/>
    <property type="match status" value="1"/>
</dbReference>
<comment type="catalytic activity">
    <reaction evidence="1">
        <text>S-ubiquitinyl-[E2 ubiquitin-conjugating enzyme]-L-cysteine + [acceptor protein]-L-lysine = [E2 ubiquitin-conjugating enzyme]-L-cysteine + N(6)-ubiquitinyl-[acceptor protein]-L-lysine.</text>
        <dbReference type="EC" id="2.3.2.27"/>
    </reaction>
</comment>
<dbReference type="Gene3D" id="3.30.40.10">
    <property type="entry name" value="Zinc/RING finger domain, C3HC4 (zinc finger)"/>
    <property type="match status" value="1"/>
</dbReference>
<evidence type="ECO:0000259" key="6">
    <source>
        <dbReference type="PROSITE" id="PS51698"/>
    </source>
</evidence>
<dbReference type="PROSITE" id="PS51698">
    <property type="entry name" value="U_BOX"/>
    <property type="match status" value="1"/>
</dbReference>
<dbReference type="SUPFAM" id="SSF57850">
    <property type="entry name" value="RING/U-box"/>
    <property type="match status" value="1"/>
</dbReference>
<dbReference type="Pfam" id="PF23568">
    <property type="entry name" value="ARM_LIN"/>
    <property type="match status" value="1"/>
</dbReference>
<dbReference type="InterPro" id="IPR013083">
    <property type="entry name" value="Znf_RING/FYVE/PHD"/>
</dbReference>
<dbReference type="AlphaFoldDB" id="A0A1Z5RFC8"/>
<dbReference type="OMA" id="IPQDFIC"/>
<evidence type="ECO:0000313" key="8">
    <source>
        <dbReference type="Proteomes" id="UP000000768"/>
    </source>
</evidence>
<feature type="compositionally biased region" description="Basic and acidic residues" evidence="5">
    <location>
        <begin position="108"/>
        <end position="119"/>
    </location>
</feature>
<feature type="region of interest" description="Disordered" evidence="5">
    <location>
        <begin position="442"/>
        <end position="472"/>
    </location>
</feature>
<accession>A0A1Z5RFC8</accession>
<feature type="compositionally biased region" description="Basic and acidic residues" evidence="5">
    <location>
        <begin position="139"/>
        <end position="150"/>
    </location>
</feature>
<feature type="compositionally biased region" description="Low complexity" evidence="5">
    <location>
        <begin position="121"/>
        <end position="136"/>
    </location>
</feature>
<dbReference type="STRING" id="4558.A0A1Z5RFC8"/>
<keyword evidence="8" id="KW-1185">Reference proteome</keyword>
<protein>
    <recommendedName>
        <fullName evidence="3">RING-type E3 ubiquitin transferase</fullName>
        <ecNumber evidence="3">2.3.2.27</ecNumber>
    </recommendedName>
</protein>
<proteinExistence type="predicted"/>
<comment type="pathway">
    <text evidence="2">Protein modification; protein ubiquitination.</text>
</comment>
<keyword evidence="4" id="KW-0808">Transferase</keyword>
<dbReference type="CDD" id="cd16664">
    <property type="entry name" value="RING-Ubox_PUB"/>
    <property type="match status" value="1"/>
</dbReference>
<feature type="domain" description="U-box" evidence="6">
    <location>
        <begin position="546"/>
        <end position="621"/>
    </location>
</feature>
<dbReference type="SUPFAM" id="SSF48371">
    <property type="entry name" value="ARM repeat"/>
    <property type="match status" value="1"/>
</dbReference>
<dbReference type="Gramene" id="OQU82211">
    <property type="protein sequence ID" value="OQU82211"/>
    <property type="gene ID" value="SORBI_3006G192400"/>
</dbReference>
<name>A0A1Z5RFC8_SORBI</name>
<feature type="region of interest" description="Disordered" evidence="5">
    <location>
        <begin position="21"/>
        <end position="156"/>
    </location>
</feature>
<reference evidence="8" key="2">
    <citation type="journal article" date="2018" name="Plant J.">
        <title>The Sorghum bicolor reference genome: improved assembly, gene annotations, a transcriptome atlas, and signatures of genome organization.</title>
        <authorList>
            <person name="McCormick R.F."/>
            <person name="Truong S.K."/>
            <person name="Sreedasyam A."/>
            <person name="Jenkins J."/>
            <person name="Shu S."/>
            <person name="Sims D."/>
            <person name="Kennedy M."/>
            <person name="Amirebrahimi M."/>
            <person name="Weers B.D."/>
            <person name="McKinley B."/>
            <person name="Mattison A."/>
            <person name="Morishige D.T."/>
            <person name="Grimwood J."/>
            <person name="Schmutz J."/>
            <person name="Mullet J.E."/>
        </authorList>
    </citation>
    <scope>NUCLEOTIDE SEQUENCE [LARGE SCALE GENOMIC DNA]</scope>
    <source>
        <strain evidence="8">cv. BTx623</strain>
    </source>
</reference>
<evidence type="ECO:0000256" key="4">
    <source>
        <dbReference type="ARBA" id="ARBA00022679"/>
    </source>
</evidence>
<evidence type="ECO:0000256" key="5">
    <source>
        <dbReference type="SAM" id="MobiDB-lite"/>
    </source>
</evidence>
<dbReference type="InterPro" id="IPR056512">
    <property type="entry name" value="LIN_N"/>
</dbReference>
<dbReference type="PANTHER" id="PTHR35549">
    <property type="entry name" value="OS04G0584500 PROTEIN"/>
    <property type="match status" value="1"/>
</dbReference>
<dbReference type="InParanoid" id="A0A1Z5RFC8"/>
<dbReference type="InterPro" id="IPR045210">
    <property type="entry name" value="RING-Ubox_PUB"/>
</dbReference>
<dbReference type="Proteomes" id="UP000000768">
    <property type="component" value="Chromosome 6"/>
</dbReference>
<dbReference type="EMBL" id="CM000765">
    <property type="protein sequence ID" value="OQU82211.1"/>
    <property type="molecule type" value="Genomic_DNA"/>
</dbReference>
<evidence type="ECO:0000256" key="2">
    <source>
        <dbReference type="ARBA" id="ARBA00004906"/>
    </source>
</evidence>
<gene>
    <name evidence="7" type="ORF">SORBI_3006G192400</name>
</gene>
<dbReference type="GO" id="GO:0061630">
    <property type="term" value="F:ubiquitin protein ligase activity"/>
    <property type="evidence" value="ECO:0007669"/>
    <property type="project" value="UniProtKB-EC"/>
</dbReference>
<dbReference type="GO" id="GO:0016567">
    <property type="term" value="P:protein ubiquitination"/>
    <property type="evidence" value="ECO:0007669"/>
    <property type="project" value="UniProtKB-UniPathway"/>
</dbReference>
<organism evidence="7 8">
    <name type="scientific">Sorghum bicolor</name>
    <name type="common">Sorghum</name>
    <name type="synonym">Sorghum vulgare</name>
    <dbReference type="NCBI Taxonomy" id="4558"/>
    <lineage>
        <taxon>Eukaryota</taxon>
        <taxon>Viridiplantae</taxon>
        <taxon>Streptophyta</taxon>
        <taxon>Embryophyta</taxon>
        <taxon>Tracheophyta</taxon>
        <taxon>Spermatophyta</taxon>
        <taxon>Magnoliopsida</taxon>
        <taxon>Liliopsida</taxon>
        <taxon>Poales</taxon>
        <taxon>Poaceae</taxon>
        <taxon>PACMAD clade</taxon>
        <taxon>Panicoideae</taxon>
        <taxon>Andropogonodae</taxon>
        <taxon>Andropogoneae</taxon>
        <taxon>Sorghinae</taxon>
        <taxon>Sorghum</taxon>
    </lineage>
</organism>
<dbReference type="ExpressionAtlas" id="A0A1Z5RFC8">
    <property type="expression patterns" value="baseline and differential"/>
</dbReference>
<dbReference type="EC" id="2.3.2.27" evidence="3"/>
<dbReference type="InterPro" id="IPR003613">
    <property type="entry name" value="Ubox_domain"/>
</dbReference>
<dbReference type="InterPro" id="IPR055566">
    <property type="entry name" value="ARM_LIN"/>
</dbReference>
<reference evidence="7 8" key="1">
    <citation type="journal article" date="2009" name="Nature">
        <title>The Sorghum bicolor genome and the diversification of grasses.</title>
        <authorList>
            <person name="Paterson A.H."/>
            <person name="Bowers J.E."/>
            <person name="Bruggmann R."/>
            <person name="Dubchak I."/>
            <person name="Grimwood J."/>
            <person name="Gundlach H."/>
            <person name="Haberer G."/>
            <person name="Hellsten U."/>
            <person name="Mitros T."/>
            <person name="Poliakov A."/>
            <person name="Schmutz J."/>
            <person name="Spannagl M."/>
            <person name="Tang H."/>
            <person name="Wang X."/>
            <person name="Wicker T."/>
            <person name="Bharti A.K."/>
            <person name="Chapman J."/>
            <person name="Feltus F.A."/>
            <person name="Gowik U."/>
            <person name="Grigoriev I.V."/>
            <person name="Lyons E."/>
            <person name="Maher C.A."/>
            <person name="Martis M."/>
            <person name="Narechania A."/>
            <person name="Otillar R.P."/>
            <person name="Penning B.W."/>
            <person name="Salamov A.A."/>
            <person name="Wang Y."/>
            <person name="Zhang L."/>
            <person name="Carpita N.C."/>
            <person name="Freeling M."/>
            <person name="Gingle A.R."/>
            <person name="Hash C.T."/>
            <person name="Keller B."/>
            <person name="Klein P."/>
            <person name="Kresovich S."/>
            <person name="McCann M.C."/>
            <person name="Ming R."/>
            <person name="Peterson D.G."/>
            <person name="Mehboob-ur-Rahman"/>
            <person name="Ware D."/>
            <person name="Westhoff P."/>
            <person name="Mayer K.F."/>
            <person name="Messing J."/>
            <person name="Rokhsar D.S."/>
        </authorList>
    </citation>
    <scope>NUCLEOTIDE SEQUENCE [LARGE SCALE GENOMIC DNA]</scope>
    <source>
        <strain evidence="8">cv. BTx623</strain>
    </source>
</reference>
<dbReference type="Pfam" id="PF23628">
    <property type="entry name" value="ARM_LIN_C"/>
    <property type="match status" value="1"/>
</dbReference>
<dbReference type="FunCoup" id="A0A1Z5RFC8">
    <property type="interactions" value="129"/>
</dbReference>
<evidence type="ECO:0000256" key="1">
    <source>
        <dbReference type="ARBA" id="ARBA00000900"/>
    </source>
</evidence>
<evidence type="ECO:0000256" key="3">
    <source>
        <dbReference type="ARBA" id="ARBA00012483"/>
    </source>
</evidence>
<dbReference type="UniPathway" id="UPA00143"/>
<dbReference type="Pfam" id="PF04564">
    <property type="entry name" value="U-box"/>
    <property type="match status" value="1"/>
</dbReference>
<sequence>MRIANNRGCCCCTTATAGRSRASSFVDSVKSPATSTPMAPPPPSLLRELLAADGFKNRRRPPDSSAPAASRAASMPLQHRRPGKPPSRSQSDVLTRSRLRQMNVDADDGSRDAGAERRRAATATRGSSASLTSARGHSNKGDAGARRGSESDPSAVPALDESALTALISLAAGPLKRFAKDEAFRASLRAGTASCLGDSNHRAVLDLRVHAQTVERAATEGLDPRDLKRASFKLHEMASLKGNDADEVTAEAGVPYPRLAACAHLYMSAVSKLQKRDHSAAVHALETFCLAPREARTVLLPALWDRLFRSGLSHLRTWRDRESAAASADERVKEVEKVFVDVLDEGTRALACYYRDWLLGRTDAMALPDIPAPLSTVHASAPRCSASTSYDISSDVMFGSGSSSPTKFAYDDTMRPSERIEEEEAVYSEAAADAVTVLPDHESDEAGGEERSYTPRSPTLFGQENVPVPDSLDRETFEPHVEEQPNKESDASASYPIISDNSAIDLLTLEFCAYNSVLIAVISCKFLSEVPLQSDTDGNELSIFATVPNDFLCPLTRQIFNNPVTIETGQTFERHAIVQWLDRGFRMCPVTGQDLSSLTVPDTNRVLKRLIDNWKSEHCKHLISESARLDVKLTLLLIDKALDSAEDMSEKLDKARHLMAIGGIDFLLHKFQEGWGDEQPRVAEHLLLCIRAEGSCRNYVAIKIDGSCVLRLLQSEVLSARRTAVGLLIELVCLRRREMFELLLHGLKAETIMEAMDVLLEYLRRLPVEEQAPVAVLLLRLDALVEPNRNSAYREEAAKTITHSLRCCLSDDNAVPSTRRALLLLGGNFAFSGDLLAEDWMLKQAGFIDHSRATAASSDAVIHDKESAENEAWLRHVAAALLGGSIGIRRPFLEALSKCLGGSTDAGLVGACLTTAGWLSRALDEDGAADTSLAAFSALVPRLKQCLAPGRPARHRVLAAVSLHHFSRIPDCRELLMLLADGLRDHLADLSQQTWTAGQLSAELRGHE</sequence>
<dbReference type="InterPro" id="IPR016024">
    <property type="entry name" value="ARM-type_fold"/>
</dbReference>
<feature type="compositionally biased region" description="Low complexity" evidence="5">
    <location>
        <begin position="63"/>
        <end position="76"/>
    </location>
</feature>